<evidence type="ECO:0000256" key="1">
    <source>
        <dbReference type="SAM" id="MobiDB-lite"/>
    </source>
</evidence>
<feature type="compositionally biased region" description="Basic and acidic residues" evidence="1">
    <location>
        <begin position="42"/>
        <end position="51"/>
    </location>
</feature>
<proteinExistence type="predicted"/>
<evidence type="ECO:0000313" key="3">
    <source>
        <dbReference type="Proteomes" id="UP000541558"/>
    </source>
</evidence>
<comment type="caution">
    <text evidence="2">The sequence shown here is derived from an EMBL/GenBank/DDBJ whole genome shotgun (WGS) entry which is preliminary data.</text>
</comment>
<accession>A0A8H5BUU7</accession>
<reference evidence="2 3" key="1">
    <citation type="journal article" date="2020" name="ISME J.">
        <title>Uncovering the hidden diversity of litter-decomposition mechanisms in mushroom-forming fungi.</title>
        <authorList>
            <person name="Floudas D."/>
            <person name="Bentzer J."/>
            <person name="Ahren D."/>
            <person name="Johansson T."/>
            <person name="Persson P."/>
            <person name="Tunlid A."/>
        </authorList>
    </citation>
    <scope>NUCLEOTIDE SEQUENCE [LARGE SCALE GENOMIC DNA]</scope>
    <source>
        <strain evidence="2 3">CBS 175.51</strain>
    </source>
</reference>
<dbReference type="OrthoDB" id="3118981at2759"/>
<gene>
    <name evidence="2" type="ORF">D9611_010423</name>
</gene>
<evidence type="ECO:0000313" key="2">
    <source>
        <dbReference type="EMBL" id="KAF5329989.1"/>
    </source>
</evidence>
<dbReference type="Proteomes" id="UP000541558">
    <property type="component" value="Unassembled WGS sequence"/>
</dbReference>
<feature type="compositionally biased region" description="Acidic residues" evidence="1">
    <location>
        <begin position="117"/>
        <end position="131"/>
    </location>
</feature>
<dbReference type="AlphaFoldDB" id="A0A8H5BUU7"/>
<protein>
    <submittedName>
        <fullName evidence="2">Uncharacterized protein</fullName>
    </submittedName>
</protein>
<keyword evidence="3" id="KW-1185">Reference proteome</keyword>
<organism evidence="2 3">
    <name type="scientific">Ephemerocybe angulata</name>
    <dbReference type="NCBI Taxonomy" id="980116"/>
    <lineage>
        <taxon>Eukaryota</taxon>
        <taxon>Fungi</taxon>
        <taxon>Dikarya</taxon>
        <taxon>Basidiomycota</taxon>
        <taxon>Agaricomycotina</taxon>
        <taxon>Agaricomycetes</taxon>
        <taxon>Agaricomycetidae</taxon>
        <taxon>Agaricales</taxon>
        <taxon>Agaricineae</taxon>
        <taxon>Psathyrellaceae</taxon>
        <taxon>Ephemerocybe</taxon>
    </lineage>
</organism>
<dbReference type="EMBL" id="JAACJK010000117">
    <property type="protein sequence ID" value="KAF5329989.1"/>
    <property type="molecule type" value="Genomic_DNA"/>
</dbReference>
<feature type="region of interest" description="Disordered" evidence="1">
    <location>
        <begin position="1"/>
        <end position="161"/>
    </location>
</feature>
<sequence>MPLGCVSTASRRRCSEPTGQGRTGYDGNHIEFSRMITFSDGDTLRALDPGELRYPTMAPSDKDPASSEPRGFISKDAIKPAEASDVEATKPADTPADPKPDDNQAPGEGSQESTTTEFDEDEYSESDDDFPQFEGGQPRGKANPPVSGSGGKPARPPRPVR</sequence>
<name>A0A8H5BUU7_9AGAR</name>